<evidence type="ECO:0000256" key="2">
    <source>
        <dbReference type="SAM" id="MobiDB-lite"/>
    </source>
</evidence>
<feature type="compositionally biased region" description="Acidic residues" evidence="2">
    <location>
        <begin position="444"/>
        <end position="459"/>
    </location>
</feature>
<dbReference type="GO" id="GO:0005776">
    <property type="term" value="C:autophagosome"/>
    <property type="evidence" value="ECO:0007669"/>
    <property type="project" value="TreeGrafter"/>
</dbReference>
<reference evidence="3" key="1">
    <citation type="submission" date="2025-08" db="UniProtKB">
        <authorList>
            <consortium name="Ensembl"/>
        </authorList>
    </citation>
    <scope>IDENTIFICATION</scope>
</reference>
<organism evidence="3 4">
    <name type="scientific">Sinocyclocheilus anshuiensis</name>
    <dbReference type="NCBI Taxonomy" id="1608454"/>
    <lineage>
        <taxon>Eukaryota</taxon>
        <taxon>Metazoa</taxon>
        <taxon>Chordata</taxon>
        <taxon>Craniata</taxon>
        <taxon>Vertebrata</taxon>
        <taxon>Euteleostomi</taxon>
        <taxon>Actinopterygii</taxon>
        <taxon>Neopterygii</taxon>
        <taxon>Teleostei</taxon>
        <taxon>Ostariophysi</taxon>
        <taxon>Cypriniformes</taxon>
        <taxon>Cyprinidae</taxon>
        <taxon>Cyprininae</taxon>
        <taxon>Sinocyclocheilus</taxon>
    </lineage>
</organism>
<dbReference type="GO" id="GO:0016240">
    <property type="term" value="P:autophagosome membrane docking"/>
    <property type="evidence" value="ECO:0007669"/>
    <property type="project" value="TreeGrafter"/>
</dbReference>
<reference evidence="3" key="2">
    <citation type="submission" date="2025-09" db="UniProtKB">
        <authorList>
            <consortium name="Ensembl"/>
        </authorList>
    </citation>
    <scope>IDENTIFICATION</scope>
</reference>
<dbReference type="PANTHER" id="PTHR13664:SF0">
    <property type="entry name" value="BECLIN 1-ASSOCIATED AUTOPHAGY-RELATED KEY REGULATOR"/>
    <property type="match status" value="1"/>
</dbReference>
<dbReference type="GO" id="GO:0097629">
    <property type="term" value="C:extrinsic component of omegasome membrane"/>
    <property type="evidence" value="ECO:0007669"/>
    <property type="project" value="TreeGrafter"/>
</dbReference>
<evidence type="ECO:0000313" key="4">
    <source>
        <dbReference type="Proteomes" id="UP000472260"/>
    </source>
</evidence>
<evidence type="ECO:0000313" key="3">
    <source>
        <dbReference type="Ensembl" id="ENSSANP00000030731.1"/>
    </source>
</evidence>
<dbReference type="GO" id="GO:0035014">
    <property type="term" value="F:phosphatidylinositol 3-kinase regulator activity"/>
    <property type="evidence" value="ECO:0007669"/>
    <property type="project" value="TreeGrafter"/>
</dbReference>
<dbReference type="Proteomes" id="UP000472260">
    <property type="component" value="Unassembled WGS sequence"/>
</dbReference>
<dbReference type="InterPro" id="IPR018791">
    <property type="entry name" value="UV_resistance/autophagy_Atg14"/>
</dbReference>
<sequence>MACPLSGEPRALGPGEDHPESASETRVPVRPQPPQQHLQPACVNAAAAVMVEALDDAEGLFVAVERCPLCNTARRRLTCARCIQNGDFVYFDGRNPERYSEKLERLQKLKNEKENLQQRYCIILTIMVLYFCLTQRWKIMSCKMKIQQLKEAICTGNEEVKSGKELFLRSQEEGQRLQRRASRHQEKRDKIKRHNQRLGELLEKRSKELQGRLEVVAEVRREHILELTTHIFNIQEEKQGSRSEDPAEAENDLALTSSTVSELAEARRITYSSGRWIWDDQNGETSISITGPHVTLPSNGDCSAYYSWVEEKSGNQGPELDHINPAHTISAALCYATQLINILSHILDVNLPKKLCNSEFCGDNLTHYRFTRAVNKLNTNILHLCFSQHVDSELLHPHHTLRNIMFLVSPANKKLGRTGPFEVSADLEDSMEFVEPEAAGPAEESGDEAVTDEETDLGTDWETVPSPRFCDIPSQPMDLSQSGMQASQPVGNAGGMISSAAASVTSWFRSYTGQR</sequence>
<keyword evidence="1" id="KW-0175">Coiled coil</keyword>
<dbReference type="Pfam" id="PF10186">
    <property type="entry name" value="ATG14"/>
    <property type="match status" value="1"/>
</dbReference>
<name>A0A671MC91_9TELE</name>
<dbReference type="GO" id="GO:0009267">
    <property type="term" value="P:cellular response to starvation"/>
    <property type="evidence" value="ECO:0007669"/>
    <property type="project" value="TreeGrafter"/>
</dbReference>
<dbReference type="Ensembl" id="ENSSANT00000032707.1">
    <property type="protein sequence ID" value="ENSSANP00000030731.1"/>
    <property type="gene ID" value="ENSSANG00000015713.1"/>
</dbReference>
<keyword evidence="4" id="KW-1185">Reference proteome</keyword>
<dbReference type="GO" id="GO:0000423">
    <property type="term" value="P:mitophagy"/>
    <property type="evidence" value="ECO:0007669"/>
    <property type="project" value="TreeGrafter"/>
</dbReference>
<dbReference type="AlphaFoldDB" id="A0A671MC91"/>
<evidence type="ECO:0000256" key="1">
    <source>
        <dbReference type="ARBA" id="ARBA00023054"/>
    </source>
</evidence>
<proteinExistence type="predicted"/>
<dbReference type="GO" id="GO:0000045">
    <property type="term" value="P:autophagosome assembly"/>
    <property type="evidence" value="ECO:0007669"/>
    <property type="project" value="TreeGrafter"/>
</dbReference>
<gene>
    <name evidence="3" type="primary">atg14</name>
</gene>
<dbReference type="GO" id="GO:0035032">
    <property type="term" value="C:phosphatidylinositol 3-kinase complex, class III"/>
    <property type="evidence" value="ECO:0007669"/>
    <property type="project" value="TreeGrafter"/>
</dbReference>
<accession>A0A671MC91</accession>
<feature type="region of interest" description="Disordered" evidence="2">
    <location>
        <begin position="436"/>
        <end position="465"/>
    </location>
</feature>
<feature type="region of interest" description="Disordered" evidence="2">
    <location>
        <begin position="171"/>
        <end position="195"/>
    </location>
</feature>
<dbReference type="PANTHER" id="PTHR13664">
    <property type="entry name" value="BECLIN 1-ASSOCIATED AUTOPHAGY-RELATED KEY REGULATOR"/>
    <property type="match status" value="1"/>
</dbReference>
<feature type="region of interest" description="Disordered" evidence="2">
    <location>
        <begin position="1"/>
        <end position="37"/>
    </location>
</feature>
<dbReference type="GO" id="GO:0043495">
    <property type="term" value="F:protein-membrane adaptor activity"/>
    <property type="evidence" value="ECO:0007669"/>
    <property type="project" value="TreeGrafter"/>
</dbReference>
<protein>
    <submittedName>
        <fullName evidence="3">Beclin 1-associated autophagy-related key regulator-like</fullName>
    </submittedName>
</protein>
<dbReference type="GO" id="GO:0097632">
    <property type="term" value="C:extrinsic component of phagophore assembly site membrane"/>
    <property type="evidence" value="ECO:0007669"/>
    <property type="project" value="TreeGrafter"/>
</dbReference>